<dbReference type="EMBL" id="CP011310">
    <property type="protein sequence ID" value="AKQ43113.2"/>
    <property type="molecule type" value="Genomic_DNA"/>
</dbReference>
<gene>
    <name evidence="3" type="ORF">CP97_03160</name>
</gene>
<keyword evidence="3" id="KW-0378">Hydrolase</keyword>
<dbReference type="SUPFAM" id="SSF53474">
    <property type="entry name" value="alpha/beta-Hydrolases"/>
    <property type="match status" value="1"/>
</dbReference>
<feature type="domain" description="AB hydrolase-1" evidence="2">
    <location>
        <begin position="64"/>
        <end position="295"/>
    </location>
</feature>
<dbReference type="KEGG" id="ery:CP97_03160"/>
<dbReference type="PANTHER" id="PTHR46438:SF11">
    <property type="entry name" value="LIPASE-RELATED"/>
    <property type="match status" value="1"/>
</dbReference>
<dbReference type="PANTHER" id="PTHR46438">
    <property type="entry name" value="ALPHA/BETA-HYDROLASES SUPERFAMILY PROTEIN"/>
    <property type="match status" value="1"/>
</dbReference>
<reference evidence="4" key="2">
    <citation type="submission" date="2015-04" db="EMBL/GenBank/DDBJ databases">
        <title>The complete genome sequence of Erythrobacter sp. s21-N3.</title>
        <authorList>
            <person name="Zhuang L."/>
            <person name="Liu Y."/>
            <person name="Shao Z."/>
        </authorList>
    </citation>
    <scope>NUCLEOTIDE SEQUENCE [LARGE SCALE GENOMIC DNA]</scope>
    <source>
        <strain evidence="4">s21-N3</strain>
    </source>
</reference>
<proteinExistence type="predicted"/>
<evidence type="ECO:0000313" key="3">
    <source>
        <dbReference type="EMBL" id="AKQ43113.2"/>
    </source>
</evidence>
<dbReference type="InterPro" id="IPR029058">
    <property type="entry name" value="AB_hydrolase_fold"/>
</dbReference>
<keyword evidence="4" id="KW-1185">Reference proteome</keyword>
<organism evidence="3 4">
    <name type="scientific">Aurantiacibacter atlanticus</name>
    <dbReference type="NCBI Taxonomy" id="1648404"/>
    <lineage>
        <taxon>Bacteria</taxon>
        <taxon>Pseudomonadati</taxon>
        <taxon>Pseudomonadota</taxon>
        <taxon>Alphaproteobacteria</taxon>
        <taxon>Sphingomonadales</taxon>
        <taxon>Erythrobacteraceae</taxon>
        <taxon>Aurantiacibacter</taxon>
    </lineage>
</organism>
<dbReference type="Pfam" id="PF00561">
    <property type="entry name" value="Abhydrolase_1"/>
    <property type="match status" value="1"/>
</dbReference>
<name>A0A0H4W0R9_9SPHN</name>
<dbReference type="STRING" id="1648404.CP97_03160"/>
<evidence type="ECO:0000259" key="2">
    <source>
        <dbReference type="Pfam" id="PF00561"/>
    </source>
</evidence>
<reference evidence="3 4" key="1">
    <citation type="journal article" date="2015" name="Int. J. Syst. Evol. Microbiol.">
        <title>Erythrobacter atlanticus sp. nov., a bacterium from ocean sediment able to degrade polycyclic aromatic hydrocarbons.</title>
        <authorList>
            <person name="Zhuang L."/>
            <person name="Liu Y."/>
            <person name="Wang L."/>
            <person name="Wang W."/>
            <person name="Shao Z."/>
        </authorList>
    </citation>
    <scope>NUCLEOTIDE SEQUENCE [LARGE SCALE GENOMIC DNA]</scope>
    <source>
        <strain evidence="4">s21-N3</strain>
    </source>
</reference>
<dbReference type="PRINTS" id="PR00111">
    <property type="entry name" value="ABHYDROLASE"/>
</dbReference>
<protein>
    <submittedName>
        <fullName evidence="3">2-hydroxy-6-oxo-2, 4-heptadienoate hydrolase</fullName>
    </submittedName>
</protein>
<dbReference type="GO" id="GO:0016787">
    <property type="term" value="F:hydrolase activity"/>
    <property type="evidence" value="ECO:0007669"/>
    <property type="project" value="UniProtKB-KW"/>
</dbReference>
<dbReference type="Gene3D" id="3.40.50.1820">
    <property type="entry name" value="alpha/beta hydrolase"/>
    <property type="match status" value="1"/>
</dbReference>
<accession>A0A0H4W0R9</accession>
<feature type="region of interest" description="Disordered" evidence="1">
    <location>
        <begin position="22"/>
        <end position="44"/>
    </location>
</feature>
<evidence type="ECO:0000313" key="4">
    <source>
        <dbReference type="Proteomes" id="UP000059113"/>
    </source>
</evidence>
<dbReference type="AlphaFoldDB" id="A0A0H4W0R9"/>
<sequence length="310" mass="34680">MIIREVPAEHFGVAGISKAEEHAQAKLPRRRQKGIRMSDNPEIGKSIDAQGVKTNYHDMGEGHPVILIHGSGPGVTAWANWRLNLPVLAESMRAIAPDMLGFGYTERPADGIYNLERWRKHLMDLADALDLDQFDIIGNSFGGALALSMAANHPDRVRRIVLMGAAGLEFELTDALDKVWGYEPSVEAMREMLDIFAYDNSLVSNELAEMRYRASIQPGFQEAFSAMFPAPRQQHISALSTPEDEIAKITSPAMMLHGREDRVLPMSTSLRLFELLETAEVHLFGKCGHWTQIEHKDRFNSLVSEFLTRA</sequence>
<evidence type="ECO:0000256" key="1">
    <source>
        <dbReference type="SAM" id="MobiDB-lite"/>
    </source>
</evidence>
<dbReference type="Proteomes" id="UP000059113">
    <property type="component" value="Chromosome"/>
</dbReference>
<dbReference type="InterPro" id="IPR000073">
    <property type="entry name" value="AB_hydrolase_1"/>
</dbReference>